<name>A0A1A8HZ20_NOTKU</name>
<proteinExistence type="predicted"/>
<dbReference type="EMBL" id="HAED01003781">
    <property type="protein sequence ID" value="SBQ89782.1"/>
    <property type="molecule type" value="Transcribed_RNA"/>
</dbReference>
<accession>A0A1A8HZ20</accession>
<reference evidence="1" key="2">
    <citation type="submission" date="2016-06" db="EMBL/GenBank/DDBJ databases">
        <title>The genome of a short-lived fish provides insights into sex chromosome evolution and the genetic control of aging.</title>
        <authorList>
            <person name="Reichwald K."/>
            <person name="Felder M."/>
            <person name="Petzold A."/>
            <person name="Koch P."/>
            <person name="Groth M."/>
            <person name="Platzer M."/>
        </authorList>
    </citation>
    <scope>NUCLEOTIDE SEQUENCE</scope>
    <source>
        <tissue evidence="1">Brain</tissue>
    </source>
</reference>
<sequence length="66" mass="7556">PSIHLLYPPVHARLQGAWYRSPGKQQYLGRVASLSQGNTEMHTQTQRDNLEQSTRRVILLDCGRKP</sequence>
<feature type="non-terminal residue" evidence="1">
    <location>
        <position position="66"/>
    </location>
</feature>
<protein>
    <submittedName>
        <fullName evidence="1">Uncharacterized protein</fullName>
    </submittedName>
</protein>
<feature type="non-terminal residue" evidence="1">
    <location>
        <position position="1"/>
    </location>
</feature>
<gene>
    <name evidence="1" type="primary">Nfu_g_1_015878</name>
</gene>
<evidence type="ECO:0000313" key="1">
    <source>
        <dbReference type="EMBL" id="SBQ89782.1"/>
    </source>
</evidence>
<organism evidence="1">
    <name type="scientific">Nothobranchius kuhntae</name>
    <name type="common">Beira killifish</name>
    <dbReference type="NCBI Taxonomy" id="321403"/>
    <lineage>
        <taxon>Eukaryota</taxon>
        <taxon>Metazoa</taxon>
        <taxon>Chordata</taxon>
        <taxon>Craniata</taxon>
        <taxon>Vertebrata</taxon>
        <taxon>Euteleostomi</taxon>
        <taxon>Actinopterygii</taxon>
        <taxon>Neopterygii</taxon>
        <taxon>Teleostei</taxon>
        <taxon>Neoteleostei</taxon>
        <taxon>Acanthomorphata</taxon>
        <taxon>Ovalentaria</taxon>
        <taxon>Atherinomorphae</taxon>
        <taxon>Cyprinodontiformes</taxon>
        <taxon>Nothobranchiidae</taxon>
        <taxon>Nothobranchius</taxon>
    </lineage>
</organism>
<dbReference type="AlphaFoldDB" id="A0A1A8HZ20"/>
<reference evidence="1" key="1">
    <citation type="submission" date="2016-05" db="EMBL/GenBank/DDBJ databases">
        <authorList>
            <person name="Lavstsen T."/>
            <person name="Jespersen J.S."/>
        </authorList>
    </citation>
    <scope>NUCLEOTIDE SEQUENCE</scope>
    <source>
        <tissue evidence="1">Brain</tissue>
    </source>
</reference>